<dbReference type="FunFam" id="1.10.220.10:FF:000001">
    <property type="entry name" value="Annexin"/>
    <property type="match status" value="1"/>
</dbReference>
<keyword evidence="3" id="KW-0964">Secreted</keyword>
<comment type="caution">
    <text evidence="14">The sequence shown here is derived from an EMBL/GenBank/DDBJ whole genome shotgun (WGS) entry which is preliminary data.</text>
</comment>
<evidence type="ECO:0000256" key="2">
    <source>
        <dbReference type="ARBA" id="ARBA00007831"/>
    </source>
</evidence>
<feature type="domain" description="Little elongation complex subunit 2 C-terminal" evidence="13">
    <location>
        <begin position="602"/>
        <end position="808"/>
    </location>
</feature>
<evidence type="ECO:0000256" key="1">
    <source>
        <dbReference type="ARBA" id="ARBA00004302"/>
    </source>
</evidence>
<comment type="domain">
    <text evidence="11">A pair of annexin repeats may form one binding site for calcium and phospholipid.</text>
</comment>
<keyword evidence="4" id="KW-0272">Extracellular matrix</keyword>
<dbReference type="GO" id="GO:0005509">
    <property type="term" value="F:calcium ion binding"/>
    <property type="evidence" value="ECO:0007669"/>
    <property type="project" value="InterPro"/>
</dbReference>
<dbReference type="OrthoDB" id="6288737at2759"/>
<dbReference type="GO" id="GO:0042796">
    <property type="term" value="P:snRNA transcription by RNA polymerase III"/>
    <property type="evidence" value="ECO:0007669"/>
    <property type="project" value="TreeGrafter"/>
</dbReference>
<dbReference type="EMBL" id="JAFJMO010000007">
    <property type="protein sequence ID" value="KAJ8271530.1"/>
    <property type="molecule type" value="Genomic_DNA"/>
</dbReference>
<evidence type="ECO:0000256" key="11">
    <source>
        <dbReference type="RuleBase" id="RU003540"/>
    </source>
</evidence>
<reference evidence="14" key="1">
    <citation type="journal article" date="2023" name="Science">
        <title>Genome structures resolve the early diversification of teleost fishes.</title>
        <authorList>
            <person name="Parey E."/>
            <person name="Louis A."/>
            <person name="Montfort J."/>
            <person name="Bouchez O."/>
            <person name="Roques C."/>
            <person name="Iampietro C."/>
            <person name="Lluch J."/>
            <person name="Castinel A."/>
            <person name="Donnadieu C."/>
            <person name="Desvignes T."/>
            <person name="Floi Bucao C."/>
            <person name="Jouanno E."/>
            <person name="Wen M."/>
            <person name="Mejri S."/>
            <person name="Dirks R."/>
            <person name="Jansen H."/>
            <person name="Henkel C."/>
            <person name="Chen W.J."/>
            <person name="Zahm M."/>
            <person name="Cabau C."/>
            <person name="Klopp C."/>
            <person name="Thompson A.W."/>
            <person name="Robinson-Rechavi M."/>
            <person name="Braasch I."/>
            <person name="Lecointre G."/>
            <person name="Bobe J."/>
            <person name="Postlethwait J.H."/>
            <person name="Berthelot C."/>
            <person name="Roest Crollius H."/>
            <person name="Guiguen Y."/>
        </authorList>
    </citation>
    <scope>NUCLEOTIDE SEQUENCE</scope>
    <source>
        <strain evidence="14">Concon-B</strain>
    </source>
</reference>
<dbReference type="Pfam" id="PF10505">
    <property type="entry name" value="NARG2_C"/>
    <property type="match status" value="1"/>
</dbReference>
<dbReference type="PANTHER" id="PTHR14633:SF3">
    <property type="entry name" value="LITTLE ELONGATION COMPLEX SUBUNIT 2"/>
    <property type="match status" value="1"/>
</dbReference>
<dbReference type="InterPro" id="IPR018252">
    <property type="entry name" value="Annexin_repeat_CS"/>
</dbReference>
<dbReference type="FunFam" id="1.10.220.10:FF:000002">
    <property type="entry name" value="Annexin"/>
    <property type="match status" value="1"/>
</dbReference>
<dbReference type="InterPro" id="IPR018502">
    <property type="entry name" value="Annexin_repeat"/>
</dbReference>
<evidence type="ECO:0000256" key="3">
    <source>
        <dbReference type="ARBA" id="ARBA00022525"/>
    </source>
</evidence>
<dbReference type="InterPro" id="IPR019535">
    <property type="entry name" value="ICE2_C"/>
</dbReference>
<dbReference type="InterPro" id="IPR001464">
    <property type="entry name" value="Annexin"/>
</dbReference>
<dbReference type="GO" id="GO:0005604">
    <property type="term" value="C:basement membrane"/>
    <property type="evidence" value="ECO:0007669"/>
    <property type="project" value="UniProtKB-SubCell"/>
</dbReference>
<evidence type="ECO:0000256" key="5">
    <source>
        <dbReference type="ARBA" id="ARBA00022553"/>
    </source>
</evidence>
<evidence type="ECO:0000256" key="9">
    <source>
        <dbReference type="ARBA" id="ARBA00023216"/>
    </source>
</evidence>
<dbReference type="PROSITE" id="PS00223">
    <property type="entry name" value="ANNEXIN_1"/>
    <property type="match status" value="1"/>
</dbReference>
<feature type="region of interest" description="Disordered" evidence="12">
    <location>
        <begin position="514"/>
        <end position="547"/>
    </location>
</feature>
<dbReference type="PRINTS" id="PR00198">
    <property type="entry name" value="ANNEXINII"/>
</dbReference>
<feature type="region of interest" description="Disordered" evidence="12">
    <location>
        <begin position="436"/>
        <end position="498"/>
    </location>
</feature>
<evidence type="ECO:0000313" key="14">
    <source>
        <dbReference type="EMBL" id="KAJ8271530.1"/>
    </source>
</evidence>
<name>A0A9Q1HZF5_CONCO</name>
<keyword evidence="8" id="KW-0084">Basement membrane</keyword>
<keyword evidence="10 11" id="KW-0111">Calcium/phospholipid-binding</keyword>
<evidence type="ECO:0000256" key="6">
    <source>
        <dbReference type="ARBA" id="ARBA00022737"/>
    </source>
</evidence>
<evidence type="ECO:0000256" key="12">
    <source>
        <dbReference type="SAM" id="MobiDB-lite"/>
    </source>
</evidence>
<dbReference type="GO" id="GO:0005544">
    <property type="term" value="F:calcium-dependent phospholipid binding"/>
    <property type="evidence" value="ECO:0007669"/>
    <property type="project" value="UniProtKB-KW"/>
</dbReference>
<dbReference type="GO" id="GO:0008092">
    <property type="term" value="F:cytoskeletal protein binding"/>
    <property type="evidence" value="ECO:0007669"/>
    <property type="project" value="InterPro"/>
</dbReference>
<evidence type="ECO:0000313" key="15">
    <source>
        <dbReference type="Proteomes" id="UP001152803"/>
    </source>
</evidence>
<dbReference type="PROSITE" id="PS51897">
    <property type="entry name" value="ANNEXIN_2"/>
    <property type="match status" value="4"/>
</dbReference>
<dbReference type="GO" id="GO:0045945">
    <property type="term" value="P:positive regulation of transcription by RNA polymerase III"/>
    <property type="evidence" value="ECO:0007669"/>
    <property type="project" value="TreeGrafter"/>
</dbReference>
<accession>A0A9Q1HZF5</accession>
<evidence type="ECO:0000256" key="7">
    <source>
        <dbReference type="ARBA" id="ARBA00022837"/>
    </source>
</evidence>
<keyword evidence="7 11" id="KW-0106">Calcium</keyword>
<dbReference type="PRINTS" id="PR00196">
    <property type="entry name" value="ANNEXIN"/>
</dbReference>
<protein>
    <recommendedName>
        <fullName evidence="11">Annexin</fullName>
    </recommendedName>
</protein>
<dbReference type="GO" id="GO:0042795">
    <property type="term" value="P:snRNA transcription by RNA polymerase II"/>
    <property type="evidence" value="ECO:0007669"/>
    <property type="project" value="TreeGrafter"/>
</dbReference>
<dbReference type="PANTHER" id="PTHR14633">
    <property type="entry name" value="LITTLE ELONGATION COMPLEX SUBUNIT 2"/>
    <property type="match status" value="1"/>
</dbReference>
<dbReference type="GO" id="GO:0004859">
    <property type="term" value="F:phospholipase inhibitor activity"/>
    <property type="evidence" value="ECO:0007669"/>
    <property type="project" value="InterPro"/>
</dbReference>
<comment type="similarity">
    <text evidence="2 11">Belongs to the annexin family.</text>
</comment>
<dbReference type="SUPFAM" id="SSF47874">
    <property type="entry name" value="Annexin"/>
    <property type="match status" value="1"/>
</dbReference>
<evidence type="ECO:0000256" key="4">
    <source>
        <dbReference type="ARBA" id="ARBA00022530"/>
    </source>
</evidence>
<feature type="compositionally biased region" description="Pro residues" evidence="12">
    <location>
        <begin position="524"/>
        <end position="538"/>
    </location>
</feature>
<keyword evidence="5" id="KW-0597">Phosphoprotein</keyword>
<dbReference type="AlphaFoldDB" id="A0A9Q1HZF5"/>
<dbReference type="InterPro" id="IPR037104">
    <property type="entry name" value="Annexin_sf"/>
</dbReference>
<dbReference type="SMART" id="SM00335">
    <property type="entry name" value="ANX"/>
    <property type="match status" value="4"/>
</dbReference>
<dbReference type="Pfam" id="PF00191">
    <property type="entry name" value="Annexin"/>
    <property type="match status" value="4"/>
</dbReference>
<dbReference type="Gene3D" id="1.10.220.10">
    <property type="entry name" value="Annexin"/>
    <property type="match status" value="4"/>
</dbReference>
<feature type="compositionally biased region" description="Polar residues" evidence="12">
    <location>
        <begin position="439"/>
        <end position="452"/>
    </location>
</feature>
<keyword evidence="15" id="KW-1185">Reference proteome</keyword>
<evidence type="ECO:0000256" key="10">
    <source>
        <dbReference type="ARBA" id="ARBA00023302"/>
    </source>
</evidence>
<dbReference type="FunFam" id="1.10.220.10:FF:000003">
    <property type="entry name" value="Annexin"/>
    <property type="match status" value="1"/>
</dbReference>
<dbReference type="Proteomes" id="UP001152803">
    <property type="component" value="Unassembled WGS sequence"/>
</dbReference>
<sequence>MKAGPCFLGEDEKRNTVKASGKPFQAAWLGAEASDFTLVSDAMELSWDDCPCGGTVGFSRDLYDKYSLAPTVKELCANAIAQIRSPVKVEVKPEPKVETGDNKSDCAPSVELEKTLTRGNANEVFPEPKVPFPRLSWLTVREQTLYMHWLKQTLFPGSLTDDDLSLLQKHVNNETAEFMKYLQDVAKICADDYNYMPHGAALYSEECLRASLEMVKNYPQVYLIHEMTSITGGKFNPGLSLNFEKQLLALGNVMMVELPKKLHQNVPLPEDYQPVSSVTLPVKKASLMHTDISNDPNAAKLYATYEPHVCVTRQAFLTLLNNPGPEYPEQWEIPVWVRMTTGEDPRKEVYIDSPLVKTEMTTREKSKLFHEESMKLALKRTEPKNVRELQLEKSAPDFMESQRSLLSFAQDCADFEKKLCGDGPARALEHVCGKELSPPSYSTRHPSSSLSSDGVPETPRSPSPEAGRRAQGSTTSPPGSEKAKRPGRRAAPRSSQQCDQLGQILRMQNALLKPGPNLAQEPLSSPPRGAPQGSPAPPAQSHSQSLVKPCVSSYLEANQGPVQPASVCSASAATGPVNKQTTAECKRLLSEALLLSAEDESAYERPQEGNLLYCLYSLQDLLLMVRSTVPLALRRTYGTVSEIVPAHFLAKLEYQLSYGIECLTQSEVCQLWAERKLHPSTLSYVGHIDALTSKLVVMEELPYEKILNASCAFVPSKSLNILQHLLKKVAGLQEGRYLLAHKAGEPLVTIVKAVDGTKTTRATYDLHQAHSHLPQTPAQGPVPWVPVDPTHLLSFHVKHNRVPCTFPPRIAFQTNRPKAVGTRAAGVPAQPGTPHGGWRQGGEGLLCAGVWSGAQSMLAYCLWYLNTTPTSSPHCTSYPVLELFHLTQVKMALVSEFLGQLTLYFGSESEPKYPTVVPFLTLILKEMLPELRLLSKQRTIIDILTKRSYTQRREIAFNYERRAKKDMITALKGALSGSLETVVLGLMKSTAQYDASELKASMKGLGTDEESLIEMVCSRSNEELVEIKRVYKELFKKDLEKDVAGDTSGNFCKLLLALVQTKREAPSNLVDYEKIDADAKALYEAGVKRRGTDVATWISIMSERSVPHLQKVFDRYKSYSPYNMQESIHKEVKGDLEKSFLTLVDCFENKQLYFANRLCNAMKSKGAKEKVVTRIMVSRCEVDLMKIRTEFKKQYGKSLYQTIAEHTKGDYQRALLSLCGGDD</sequence>
<organism evidence="14 15">
    <name type="scientific">Conger conger</name>
    <name type="common">Conger eel</name>
    <name type="synonym">Muraena conger</name>
    <dbReference type="NCBI Taxonomy" id="82655"/>
    <lineage>
        <taxon>Eukaryota</taxon>
        <taxon>Metazoa</taxon>
        <taxon>Chordata</taxon>
        <taxon>Craniata</taxon>
        <taxon>Vertebrata</taxon>
        <taxon>Euteleostomi</taxon>
        <taxon>Actinopterygii</taxon>
        <taxon>Neopterygii</taxon>
        <taxon>Teleostei</taxon>
        <taxon>Anguilliformes</taxon>
        <taxon>Congridae</taxon>
        <taxon>Conger</taxon>
    </lineage>
</organism>
<comment type="subcellular location">
    <subcellularLocation>
        <location evidence="1">Secreted</location>
        <location evidence="1">Extracellular space</location>
        <location evidence="1">Extracellular matrix</location>
        <location evidence="1">Basement membrane</location>
    </subcellularLocation>
</comment>
<gene>
    <name evidence="14" type="ORF">COCON_G00103890</name>
</gene>
<evidence type="ECO:0000256" key="8">
    <source>
        <dbReference type="ARBA" id="ARBA00022869"/>
    </source>
</evidence>
<dbReference type="GO" id="GO:0008023">
    <property type="term" value="C:transcription elongation factor complex"/>
    <property type="evidence" value="ECO:0007669"/>
    <property type="project" value="InterPro"/>
</dbReference>
<proteinExistence type="inferred from homology"/>
<keyword evidence="9 11" id="KW-0041">Annexin</keyword>
<evidence type="ECO:0000259" key="13">
    <source>
        <dbReference type="Pfam" id="PF10505"/>
    </source>
</evidence>
<dbReference type="InterPro" id="IPR002389">
    <property type="entry name" value="ANX2"/>
</dbReference>
<keyword evidence="6 11" id="KW-0677">Repeat</keyword>